<keyword evidence="1" id="KW-0540">Nuclease</keyword>
<sequence length="362" mass="42111">LSEIKKEGTHITEYDDYIFLYTGKKSGRNGVGKSFQRIQSGLTPNERYSLNNIFTGLSKGTETCQTIQETYNDLLHRIKNSVSKLPSRTQKNKLEYIITEKTKDMIKERTKLTEKPLKTIAERKTLKQLYGKIRKCIKRNKESFRMKIFEEELDKRRSVKRGNKRVNNDKPWIQTLKNNSGATTTNRNNILKIATNFYRKLYSMTEQRNINDTHDDPSALQSIKPEEIPVLLEKEIKYAITNLKTMKSPVIRAAVSRKDLFGRYIMVLQPVMRAAVSKKHLFGRYIMVLQPVMRAAVSKKHLFGRYIMVFKWKEEKQSPVADLFVNLELGLVTFTMNYKMAMFPMFQSQSLLSVVLGYPHSA</sequence>
<accession>A0A0L7L292</accession>
<evidence type="ECO:0000313" key="1">
    <source>
        <dbReference type="EMBL" id="KOB69577.1"/>
    </source>
</evidence>
<organism evidence="1 2">
    <name type="scientific">Operophtera brumata</name>
    <name type="common">Winter moth</name>
    <name type="synonym">Phalaena brumata</name>
    <dbReference type="NCBI Taxonomy" id="104452"/>
    <lineage>
        <taxon>Eukaryota</taxon>
        <taxon>Metazoa</taxon>
        <taxon>Ecdysozoa</taxon>
        <taxon>Arthropoda</taxon>
        <taxon>Hexapoda</taxon>
        <taxon>Insecta</taxon>
        <taxon>Pterygota</taxon>
        <taxon>Neoptera</taxon>
        <taxon>Endopterygota</taxon>
        <taxon>Lepidoptera</taxon>
        <taxon>Glossata</taxon>
        <taxon>Ditrysia</taxon>
        <taxon>Geometroidea</taxon>
        <taxon>Geometridae</taxon>
        <taxon>Larentiinae</taxon>
        <taxon>Operophtera</taxon>
    </lineage>
</organism>
<dbReference type="GO" id="GO:0004519">
    <property type="term" value="F:endonuclease activity"/>
    <property type="evidence" value="ECO:0007669"/>
    <property type="project" value="UniProtKB-KW"/>
</dbReference>
<name>A0A0L7L292_OPEBR</name>
<protein>
    <submittedName>
        <fullName evidence="1">Endonuclease-reverse transcriptase</fullName>
    </submittedName>
</protein>
<evidence type="ECO:0000313" key="2">
    <source>
        <dbReference type="Proteomes" id="UP000037510"/>
    </source>
</evidence>
<reference evidence="1 2" key="1">
    <citation type="journal article" date="2015" name="Genome Biol. Evol.">
        <title>The genome of winter moth (Operophtera brumata) provides a genomic perspective on sexual dimorphism and phenology.</title>
        <authorList>
            <person name="Derks M.F."/>
            <person name="Smit S."/>
            <person name="Salis L."/>
            <person name="Schijlen E."/>
            <person name="Bossers A."/>
            <person name="Mateman C."/>
            <person name="Pijl A.S."/>
            <person name="de Ridder D."/>
            <person name="Groenen M.A."/>
            <person name="Visser M.E."/>
            <person name="Megens H.J."/>
        </authorList>
    </citation>
    <scope>NUCLEOTIDE SEQUENCE [LARGE SCALE GENOMIC DNA]</scope>
    <source>
        <strain evidence="1">WM2013NL</strain>
        <tissue evidence="1">Head and thorax</tissue>
    </source>
</reference>
<keyword evidence="1" id="KW-0548">Nucleotidyltransferase</keyword>
<comment type="caution">
    <text evidence="1">The sequence shown here is derived from an EMBL/GenBank/DDBJ whole genome shotgun (WGS) entry which is preliminary data.</text>
</comment>
<dbReference type="GO" id="GO:0003964">
    <property type="term" value="F:RNA-directed DNA polymerase activity"/>
    <property type="evidence" value="ECO:0007669"/>
    <property type="project" value="UniProtKB-KW"/>
</dbReference>
<proteinExistence type="predicted"/>
<keyword evidence="2" id="KW-1185">Reference proteome</keyword>
<dbReference type="Proteomes" id="UP000037510">
    <property type="component" value="Unassembled WGS sequence"/>
</dbReference>
<keyword evidence="1" id="KW-0695">RNA-directed DNA polymerase</keyword>
<keyword evidence="1" id="KW-0808">Transferase</keyword>
<feature type="non-terminal residue" evidence="1">
    <location>
        <position position="362"/>
    </location>
</feature>
<gene>
    <name evidence="1" type="ORF">OBRU01_16652</name>
</gene>
<keyword evidence="1" id="KW-0255">Endonuclease</keyword>
<dbReference type="EMBL" id="JTDY01003426">
    <property type="protein sequence ID" value="KOB69577.1"/>
    <property type="molecule type" value="Genomic_DNA"/>
</dbReference>
<dbReference type="AlphaFoldDB" id="A0A0L7L292"/>
<keyword evidence="1" id="KW-0378">Hydrolase</keyword>
<feature type="non-terminal residue" evidence="1">
    <location>
        <position position="1"/>
    </location>
</feature>